<feature type="compositionally biased region" description="Polar residues" evidence="1">
    <location>
        <begin position="167"/>
        <end position="190"/>
    </location>
</feature>
<organism evidence="2">
    <name type="scientific">bioreactor metagenome</name>
    <dbReference type="NCBI Taxonomy" id="1076179"/>
    <lineage>
        <taxon>unclassified sequences</taxon>
        <taxon>metagenomes</taxon>
        <taxon>ecological metagenomes</taxon>
    </lineage>
</organism>
<feature type="compositionally biased region" description="Basic and acidic residues" evidence="1">
    <location>
        <begin position="94"/>
        <end position="103"/>
    </location>
</feature>
<evidence type="ECO:0000313" key="2">
    <source>
        <dbReference type="EMBL" id="MPN31811.1"/>
    </source>
</evidence>
<evidence type="ECO:0000256" key="1">
    <source>
        <dbReference type="SAM" id="MobiDB-lite"/>
    </source>
</evidence>
<name>A0A645GY78_9ZZZZ</name>
<protein>
    <submittedName>
        <fullName evidence="2">Uncharacterized protein</fullName>
    </submittedName>
</protein>
<dbReference type="AntiFam" id="ANF00147">
    <property type="entry name" value="Shadow ORF (opposite ptlH)"/>
</dbReference>
<feature type="region of interest" description="Disordered" evidence="1">
    <location>
        <begin position="1"/>
        <end position="205"/>
    </location>
</feature>
<proteinExistence type="predicted"/>
<feature type="compositionally biased region" description="Low complexity" evidence="1">
    <location>
        <begin position="1"/>
        <end position="11"/>
    </location>
</feature>
<sequence>MASPSAPLPSAFAGRPSRRTQCGWGGSSSRESSTTTSRWSGGTRPSRVPSTVVLPVPVPPLTRNASRCSMIPSSSVRPTAGSDPRSTRSARVNRCRDGTRSEMHVPGSATEPSTACTRVPSGSRASTQGAASSRRRPTRAARRSASRRTSSSEPNTREVRSSPWPRSIQTWSGPLTSTSVTPGSASSGSRTPAPYDSRCRRSTAS</sequence>
<dbReference type="AlphaFoldDB" id="A0A645GY78"/>
<feature type="compositionally biased region" description="Polar residues" evidence="1">
    <location>
        <begin position="63"/>
        <end position="77"/>
    </location>
</feature>
<reference evidence="2" key="1">
    <citation type="submission" date="2019-08" db="EMBL/GenBank/DDBJ databases">
        <authorList>
            <person name="Kucharzyk K."/>
            <person name="Murdoch R.W."/>
            <person name="Higgins S."/>
            <person name="Loffler F."/>
        </authorList>
    </citation>
    <scope>NUCLEOTIDE SEQUENCE</scope>
</reference>
<feature type="compositionally biased region" description="Basic residues" evidence="1">
    <location>
        <begin position="133"/>
        <end position="146"/>
    </location>
</feature>
<comment type="caution">
    <text evidence="2">The sequence shown here is derived from an EMBL/GenBank/DDBJ whole genome shotgun (WGS) entry which is preliminary data.</text>
</comment>
<dbReference type="EMBL" id="VSSQ01083510">
    <property type="protein sequence ID" value="MPN31811.1"/>
    <property type="molecule type" value="Genomic_DNA"/>
</dbReference>
<feature type="compositionally biased region" description="Low complexity" evidence="1">
    <location>
        <begin position="27"/>
        <end position="55"/>
    </location>
</feature>
<gene>
    <name evidence="2" type="ORF">SDC9_179286</name>
</gene>
<accession>A0A645GY78</accession>